<dbReference type="Pfam" id="PF01850">
    <property type="entry name" value="PIN"/>
    <property type="match status" value="1"/>
</dbReference>
<feature type="domain" description="PIN" evidence="1">
    <location>
        <begin position="5"/>
        <end position="133"/>
    </location>
</feature>
<sequence length="139" mass="16133">MGSKIFIDTSAWIAAYIPTEKQHQRVGSLLKQAVRSGTALYTSNYIVDETITRFLYDTDWPLTKRFLQYFQKSVSQRTLVELWVDEQCEAEAFVYLEKYHEHRLSLTDATSVVLMKQYAIDVILTLDSDFTKIGLRVLP</sequence>
<evidence type="ECO:0000313" key="3">
    <source>
        <dbReference type="Proteomes" id="UP000034854"/>
    </source>
</evidence>
<dbReference type="GO" id="GO:0004521">
    <property type="term" value="F:RNA endonuclease activity"/>
    <property type="evidence" value="ECO:0007669"/>
    <property type="project" value="InterPro"/>
</dbReference>
<dbReference type="EMBL" id="LCAG01000016">
    <property type="protein sequence ID" value="KKR86345.1"/>
    <property type="molecule type" value="Genomic_DNA"/>
</dbReference>
<dbReference type="InterPro" id="IPR029060">
    <property type="entry name" value="PIN-like_dom_sf"/>
</dbReference>
<dbReference type="Proteomes" id="UP000034854">
    <property type="component" value="Unassembled WGS sequence"/>
</dbReference>
<gene>
    <name evidence="2" type="ORF">UU34_C0016G0005</name>
</gene>
<evidence type="ECO:0000313" key="2">
    <source>
        <dbReference type="EMBL" id="KKR86345.1"/>
    </source>
</evidence>
<protein>
    <recommendedName>
        <fullName evidence="1">PIN domain-containing protein</fullName>
    </recommendedName>
</protein>
<name>A0A0G0WPC8_9BACT</name>
<dbReference type="PANTHER" id="PTHR42188:SF1">
    <property type="entry name" value="23S RRNA-SPECIFIC ENDONUCLEASE VAPC20"/>
    <property type="match status" value="1"/>
</dbReference>
<dbReference type="InterPro" id="IPR039018">
    <property type="entry name" value="VapC20-like"/>
</dbReference>
<dbReference type="GO" id="GO:0016075">
    <property type="term" value="P:rRNA catabolic process"/>
    <property type="evidence" value="ECO:0007669"/>
    <property type="project" value="TreeGrafter"/>
</dbReference>
<dbReference type="SUPFAM" id="SSF88723">
    <property type="entry name" value="PIN domain-like"/>
    <property type="match status" value="1"/>
</dbReference>
<accession>A0A0G0WPC8</accession>
<evidence type="ECO:0000259" key="1">
    <source>
        <dbReference type="Pfam" id="PF01850"/>
    </source>
</evidence>
<dbReference type="InterPro" id="IPR002716">
    <property type="entry name" value="PIN_dom"/>
</dbReference>
<comment type="caution">
    <text evidence="2">The sequence shown here is derived from an EMBL/GenBank/DDBJ whole genome shotgun (WGS) entry which is preliminary data.</text>
</comment>
<dbReference type="Gene3D" id="3.40.50.1010">
    <property type="entry name" value="5'-nuclease"/>
    <property type="match status" value="1"/>
</dbReference>
<dbReference type="AlphaFoldDB" id="A0A0G0WPC8"/>
<dbReference type="PANTHER" id="PTHR42188">
    <property type="entry name" value="23S RRNA-SPECIFIC ENDONUCLEASE VAPC20"/>
    <property type="match status" value="1"/>
</dbReference>
<proteinExistence type="predicted"/>
<reference evidence="2 3" key="1">
    <citation type="journal article" date="2015" name="Nature">
        <title>rRNA introns, odd ribosomes, and small enigmatic genomes across a large radiation of phyla.</title>
        <authorList>
            <person name="Brown C.T."/>
            <person name="Hug L.A."/>
            <person name="Thomas B.C."/>
            <person name="Sharon I."/>
            <person name="Castelle C.J."/>
            <person name="Singh A."/>
            <person name="Wilkins M.J."/>
            <person name="Williams K.H."/>
            <person name="Banfield J.F."/>
        </authorList>
    </citation>
    <scope>NUCLEOTIDE SEQUENCE [LARGE SCALE GENOMIC DNA]</scope>
</reference>
<organism evidence="2 3">
    <name type="scientific">Candidatus Curtissbacteria bacterium GW2011_GWA1_41_11</name>
    <dbReference type="NCBI Taxonomy" id="1618409"/>
    <lineage>
        <taxon>Bacteria</taxon>
        <taxon>Candidatus Curtissiibacteriota</taxon>
    </lineage>
</organism>